<keyword evidence="2" id="KW-1185">Reference proteome</keyword>
<dbReference type="RefSeq" id="WP_344685309.1">
    <property type="nucleotide sequence ID" value="NZ_BAAAUX010000029.1"/>
</dbReference>
<evidence type="ECO:0000313" key="2">
    <source>
        <dbReference type="Proteomes" id="UP001500979"/>
    </source>
</evidence>
<accession>A0ABN3VLF4</accession>
<protein>
    <recommendedName>
        <fullName evidence="3">WXG100 family type VII secretion target</fullName>
    </recommendedName>
</protein>
<proteinExistence type="predicted"/>
<evidence type="ECO:0000313" key="1">
    <source>
        <dbReference type="EMBL" id="GAA2815784.1"/>
    </source>
</evidence>
<gene>
    <name evidence="1" type="ORF">GCM10010470_59050</name>
</gene>
<organism evidence="1 2">
    <name type="scientific">Saccharopolyspora taberi</name>
    <dbReference type="NCBI Taxonomy" id="60895"/>
    <lineage>
        <taxon>Bacteria</taxon>
        <taxon>Bacillati</taxon>
        <taxon>Actinomycetota</taxon>
        <taxon>Actinomycetes</taxon>
        <taxon>Pseudonocardiales</taxon>
        <taxon>Pseudonocardiaceae</taxon>
        <taxon>Saccharopolyspora</taxon>
    </lineage>
</organism>
<sequence>MGEGFSTGPDDLRKASKEHMGAMIQDLEKAIQQIAKTSEKMDAFTGGGEIFMDAHEYYQDAKEYLLRVLMDNIQNIDLDIRALHEIADRYESVDQASAEGLTR</sequence>
<dbReference type="Proteomes" id="UP001500979">
    <property type="component" value="Unassembled WGS sequence"/>
</dbReference>
<name>A0ABN3VLF4_9PSEU</name>
<comment type="caution">
    <text evidence="1">The sequence shown here is derived from an EMBL/GenBank/DDBJ whole genome shotgun (WGS) entry which is preliminary data.</text>
</comment>
<dbReference type="EMBL" id="BAAAUX010000029">
    <property type="protein sequence ID" value="GAA2815784.1"/>
    <property type="molecule type" value="Genomic_DNA"/>
</dbReference>
<reference evidence="1 2" key="1">
    <citation type="journal article" date="2019" name="Int. J. Syst. Evol. Microbiol.">
        <title>The Global Catalogue of Microorganisms (GCM) 10K type strain sequencing project: providing services to taxonomists for standard genome sequencing and annotation.</title>
        <authorList>
            <consortium name="The Broad Institute Genomics Platform"/>
            <consortium name="The Broad Institute Genome Sequencing Center for Infectious Disease"/>
            <person name="Wu L."/>
            <person name="Ma J."/>
        </authorList>
    </citation>
    <scope>NUCLEOTIDE SEQUENCE [LARGE SCALE GENOMIC DNA]</scope>
    <source>
        <strain evidence="1 2">JCM 9383</strain>
    </source>
</reference>
<evidence type="ECO:0008006" key="3">
    <source>
        <dbReference type="Google" id="ProtNLM"/>
    </source>
</evidence>